<feature type="transmembrane region" description="Helical" evidence="1">
    <location>
        <begin position="6"/>
        <end position="24"/>
    </location>
</feature>
<gene>
    <name evidence="2" type="ORF">ETSY2_53390</name>
</gene>
<dbReference type="HOGENOM" id="CLU_3231119_0_0_7"/>
<evidence type="ECO:0000256" key="1">
    <source>
        <dbReference type="SAM" id="Phobius"/>
    </source>
</evidence>
<keyword evidence="1" id="KW-0812">Transmembrane</keyword>
<evidence type="ECO:0000313" key="3">
    <source>
        <dbReference type="Proteomes" id="UP000019140"/>
    </source>
</evidence>
<accession>W4L3H9</accession>
<sequence length="43" mass="4780">MIEQSINLLIGILSGLLTAIILRLTTTIFDFIPRNLDTTLLHA</sequence>
<evidence type="ECO:0000313" key="2">
    <source>
        <dbReference type="EMBL" id="ETW92449.1"/>
    </source>
</evidence>
<dbReference type="EMBL" id="AZHX01002903">
    <property type="protein sequence ID" value="ETW92449.1"/>
    <property type="molecule type" value="Genomic_DNA"/>
</dbReference>
<dbReference type="AlphaFoldDB" id="W4L3H9"/>
<comment type="caution">
    <text evidence="2">The sequence shown here is derived from an EMBL/GenBank/DDBJ whole genome shotgun (WGS) entry which is preliminary data.</text>
</comment>
<reference evidence="2 3" key="1">
    <citation type="journal article" date="2014" name="Nature">
        <title>An environmental bacterial taxon with a large and distinct metabolic repertoire.</title>
        <authorList>
            <person name="Wilson M.C."/>
            <person name="Mori T."/>
            <person name="Ruckert C."/>
            <person name="Uria A.R."/>
            <person name="Helf M.J."/>
            <person name="Takada K."/>
            <person name="Gernert C."/>
            <person name="Steffens U.A."/>
            <person name="Heycke N."/>
            <person name="Schmitt S."/>
            <person name="Rinke C."/>
            <person name="Helfrich E.J."/>
            <person name="Brachmann A.O."/>
            <person name="Gurgui C."/>
            <person name="Wakimoto T."/>
            <person name="Kracht M."/>
            <person name="Crusemann M."/>
            <person name="Hentschel U."/>
            <person name="Abe I."/>
            <person name="Matsunaga S."/>
            <person name="Kalinowski J."/>
            <person name="Takeyama H."/>
            <person name="Piel J."/>
        </authorList>
    </citation>
    <scope>NUCLEOTIDE SEQUENCE [LARGE SCALE GENOMIC DNA]</scope>
    <source>
        <strain evidence="3">TSY2</strain>
    </source>
</reference>
<organism evidence="2 3">
    <name type="scientific">Candidatus Entotheonella gemina</name>
    <dbReference type="NCBI Taxonomy" id="1429439"/>
    <lineage>
        <taxon>Bacteria</taxon>
        <taxon>Pseudomonadati</taxon>
        <taxon>Nitrospinota/Tectimicrobiota group</taxon>
        <taxon>Candidatus Tectimicrobiota</taxon>
        <taxon>Candidatus Entotheonellia</taxon>
        <taxon>Candidatus Entotheonellales</taxon>
        <taxon>Candidatus Entotheonellaceae</taxon>
        <taxon>Candidatus Entotheonella</taxon>
    </lineage>
</organism>
<proteinExistence type="predicted"/>
<keyword evidence="1" id="KW-0472">Membrane</keyword>
<protein>
    <submittedName>
        <fullName evidence="2">Uncharacterized protein</fullName>
    </submittedName>
</protein>
<keyword evidence="1" id="KW-1133">Transmembrane helix</keyword>
<name>W4L3H9_9BACT</name>
<dbReference type="Proteomes" id="UP000019140">
    <property type="component" value="Unassembled WGS sequence"/>
</dbReference>
<keyword evidence="3" id="KW-1185">Reference proteome</keyword>